<dbReference type="Pfam" id="PF00664">
    <property type="entry name" value="ABC_membrane"/>
    <property type="match status" value="1"/>
</dbReference>
<sequence length="698" mass="77466">MEPESGSGDSGSVGDLSADLGDGPRRWRVAKWKEAIGWTWHHLKPDWLPFFVGILLTLVRTATEIAMPLVAGGSLDRAMGEDLPRRLPAIGAIVGGLMLIAGSLRFFYNYLARLQDHGIGDRLTVRLFGKIARAPLVDTYSRDAGYWQSRIQGDARAMTAIYPHNLVLRLSAVFRALVFGGLMAAISIKMFLWVLIVTPFSAWLILIIRRRMRDVQEVQSELTASNSSWLADVIRSLPLVKLSVREDRETEEFERRSHLAFLEVRRIERLRALSGAAGRLVQRVLPLLVYFYGLILVSRGDLSLGSFVSFAMFSGMAINAFQSSIRTGAKIDEAMVAVDRVREILAMGDEYEGESGSRVLDEPVRQVVFEDVWFAYPERDVPLPPAVERKLAKKLRRGRISAAEVRLALGRREPSTGQSEWVLKGIDLEFEAGRSAILVGASGVGKSTIGRLICGYYRPTKGRILVNGHDLRDLDLASFRRQLSAISHEGFVLDRSFRENAIYRVDQPGPIEGQLDEIVSTLGLDQVAGRARRHGRNRELRLGLGLPDLLPPELIPPGRPQLSAGERQRLLLLRELLHSSSCWILDEATSGLDAALEERVLDLLMTRDDGVLIAVSHRFSCIQRFDQIHVLVEGSVVDSGTHEELFERSDDYRALVLPQVRRVVPGGISMSSSARSKACLDLGEGGAVESGFDRLAIP</sequence>
<evidence type="ECO:0000256" key="5">
    <source>
        <dbReference type="ARBA" id="ARBA00022989"/>
    </source>
</evidence>
<feature type="domain" description="ABC transporter" evidence="8">
    <location>
        <begin position="405"/>
        <end position="658"/>
    </location>
</feature>
<feature type="domain" description="ABC transmembrane type-1" evidence="9">
    <location>
        <begin position="51"/>
        <end position="333"/>
    </location>
</feature>
<gene>
    <name evidence="10" type="ORF">Pla133_28520</name>
</gene>
<evidence type="ECO:0000256" key="6">
    <source>
        <dbReference type="ARBA" id="ARBA00023136"/>
    </source>
</evidence>
<keyword evidence="5 7" id="KW-1133">Transmembrane helix</keyword>
<comment type="subcellular location">
    <subcellularLocation>
        <location evidence="1">Cell membrane</location>
        <topology evidence="1">Multi-pass membrane protein</topology>
    </subcellularLocation>
</comment>
<dbReference type="GO" id="GO:0016887">
    <property type="term" value="F:ATP hydrolysis activity"/>
    <property type="evidence" value="ECO:0007669"/>
    <property type="project" value="InterPro"/>
</dbReference>
<dbReference type="KEGG" id="pbap:Pla133_28520"/>
<feature type="transmembrane region" description="Helical" evidence="7">
    <location>
        <begin position="166"/>
        <end position="184"/>
    </location>
</feature>
<proteinExistence type="predicted"/>
<keyword evidence="10" id="KW-0378">Hydrolase</keyword>
<dbReference type="GO" id="GO:0005886">
    <property type="term" value="C:plasma membrane"/>
    <property type="evidence" value="ECO:0007669"/>
    <property type="project" value="UniProtKB-SubCell"/>
</dbReference>
<dbReference type="SUPFAM" id="SSF90123">
    <property type="entry name" value="ABC transporter transmembrane region"/>
    <property type="match status" value="1"/>
</dbReference>
<dbReference type="GO" id="GO:0005524">
    <property type="term" value="F:ATP binding"/>
    <property type="evidence" value="ECO:0007669"/>
    <property type="project" value="UniProtKB-KW"/>
</dbReference>
<dbReference type="InterPro" id="IPR011527">
    <property type="entry name" value="ABC1_TM_dom"/>
</dbReference>
<dbReference type="EMBL" id="CP036287">
    <property type="protein sequence ID" value="QDU67763.1"/>
    <property type="molecule type" value="Genomic_DNA"/>
</dbReference>
<dbReference type="Pfam" id="PF00005">
    <property type="entry name" value="ABC_tran"/>
    <property type="match status" value="1"/>
</dbReference>
<accession>A0A518BLD4</accession>
<evidence type="ECO:0000256" key="2">
    <source>
        <dbReference type="ARBA" id="ARBA00022692"/>
    </source>
</evidence>
<dbReference type="Proteomes" id="UP000316921">
    <property type="component" value="Chromosome"/>
</dbReference>
<evidence type="ECO:0000313" key="10">
    <source>
        <dbReference type="EMBL" id="QDU67763.1"/>
    </source>
</evidence>
<dbReference type="InterPro" id="IPR027417">
    <property type="entry name" value="P-loop_NTPase"/>
</dbReference>
<dbReference type="EC" id="3.6.3.-" evidence="10"/>
<dbReference type="Gene3D" id="3.40.50.300">
    <property type="entry name" value="P-loop containing nucleotide triphosphate hydrolases"/>
    <property type="match status" value="1"/>
</dbReference>
<protein>
    <submittedName>
        <fullName evidence="10">Multidrug export ATP-binding/permease protein</fullName>
        <ecNumber evidence="10">3.6.3.-</ecNumber>
    </submittedName>
</protein>
<keyword evidence="2 7" id="KW-0812">Transmembrane</keyword>
<dbReference type="GO" id="GO:0015421">
    <property type="term" value="F:ABC-type oligopeptide transporter activity"/>
    <property type="evidence" value="ECO:0007669"/>
    <property type="project" value="TreeGrafter"/>
</dbReference>
<keyword evidence="6 7" id="KW-0472">Membrane</keyword>
<dbReference type="SMART" id="SM00382">
    <property type="entry name" value="AAA"/>
    <property type="match status" value="1"/>
</dbReference>
<evidence type="ECO:0000256" key="7">
    <source>
        <dbReference type="SAM" id="Phobius"/>
    </source>
</evidence>
<dbReference type="AlphaFoldDB" id="A0A518BLD4"/>
<feature type="transmembrane region" description="Helical" evidence="7">
    <location>
        <begin position="87"/>
        <end position="108"/>
    </location>
</feature>
<evidence type="ECO:0000259" key="8">
    <source>
        <dbReference type="PROSITE" id="PS50893"/>
    </source>
</evidence>
<organism evidence="10 11">
    <name type="scientific">Engelhardtia mirabilis</name>
    <dbReference type="NCBI Taxonomy" id="2528011"/>
    <lineage>
        <taxon>Bacteria</taxon>
        <taxon>Pseudomonadati</taxon>
        <taxon>Planctomycetota</taxon>
        <taxon>Planctomycetia</taxon>
        <taxon>Planctomycetia incertae sedis</taxon>
        <taxon>Engelhardtia</taxon>
    </lineage>
</organism>
<evidence type="ECO:0000259" key="9">
    <source>
        <dbReference type="PROSITE" id="PS50929"/>
    </source>
</evidence>
<dbReference type="InterPro" id="IPR036640">
    <property type="entry name" value="ABC1_TM_sf"/>
</dbReference>
<keyword evidence="11" id="KW-1185">Reference proteome</keyword>
<dbReference type="RefSeq" id="WP_145066204.1">
    <property type="nucleotide sequence ID" value="NZ_CP036287.1"/>
</dbReference>
<evidence type="ECO:0000313" key="11">
    <source>
        <dbReference type="Proteomes" id="UP000316921"/>
    </source>
</evidence>
<dbReference type="PANTHER" id="PTHR43394">
    <property type="entry name" value="ATP-DEPENDENT PERMEASE MDL1, MITOCHONDRIAL"/>
    <property type="match status" value="1"/>
</dbReference>
<dbReference type="InterPro" id="IPR017871">
    <property type="entry name" value="ABC_transporter-like_CS"/>
</dbReference>
<evidence type="ECO:0000256" key="1">
    <source>
        <dbReference type="ARBA" id="ARBA00004651"/>
    </source>
</evidence>
<dbReference type="SUPFAM" id="SSF52540">
    <property type="entry name" value="P-loop containing nucleoside triphosphate hydrolases"/>
    <property type="match status" value="1"/>
</dbReference>
<dbReference type="InterPro" id="IPR039421">
    <property type="entry name" value="Type_1_exporter"/>
</dbReference>
<keyword evidence="3" id="KW-0547">Nucleotide-binding</keyword>
<dbReference type="CDD" id="cd07346">
    <property type="entry name" value="ABC_6TM_exporters"/>
    <property type="match status" value="1"/>
</dbReference>
<dbReference type="PROSITE" id="PS50929">
    <property type="entry name" value="ABC_TM1F"/>
    <property type="match status" value="1"/>
</dbReference>
<dbReference type="PROSITE" id="PS00211">
    <property type="entry name" value="ABC_TRANSPORTER_1"/>
    <property type="match status" value="1"/>
</dbReference>
<name>A0A518BLD4_9BACT</name>
<dbReference type="PANTHER" id="PTHR43394:SF1">
    <property type="entry name" value="ATP-BINDING CASSETTE SUB-FAMILY B MEMBER 10, MITOCHONDRIAL"/>
    <property type="match status" value="1"/>
</dbReference>
<dbReference type="InterPro" id="IPR003593">
    <property type="entry name" value="AAA+_ATPase"/>
</dbReference>
<evidence type="ECO:0000256" key="3">
    <source>
        <dbReference type="ARBA" id="ARBA00022741"/>
    </source>
</evidence>
<dbReference type="PROSITE" id="PS50893">
    <property type="entry name" value="ABC_TRANSPORTER_2"/>
    <property type="match status" value="1"/>
</dbReference>
<reference evidence="10 11" key="1">
    <citation type="submission" date="2019-02" db="EMBL/GenBank/DDBJ databases">
        <title>Deep-cultivation of Planctomycetes and their phenomic and genomic characterization uncovers novel biology.</title>
        <authorList>
            <person name="Wiegand S."/>
            <person name="Jogler M."/>
            <person name="Boedeker C."/>
            <person name="Pinto D."/>
            <person name="Vollmers J."/>
            <person name="Rivas-Marin E."/>
            <person name="Kohn T."/>
            <person name="Peeters S.H."/>
            <person name="Heuer A."/>
            <person name="Rast P."/>
            <person name="Oberbeckmann S."/>
            <person name="Bunk B."/>
            <person name="Jeske O."/>
            <person name="Meyerdierks A."/>
            <person name="Storesund J.E."/>
            <person name="Kallscheuer N."/>
            <person name="Luecker S."/>
            <person name="Lage O.M."/>
            <person name="Pohl T."/>
            <person name="Merkel B.J."/>
            <person name="Hornburger P."/>
            <person name="Mueller R.-W."/>
            <person name="Bruemmer F."/>
            <person name="Labrenz M."/>
            <person name="Spormann A.M."/>
            <person name="Op den Camp H."/>
            <person name="Overmann J."/>
            <person name="Amann R."/>
            <person name="Jetten M.S.M."/>
            <person name="Mascher T."/>
            <person name="Medema M.H."/>
            <person name="Devos D.P."/>
            <person name="Kaster A.-K."/>
            <person name="Ovreas L."/>
            <person name="Rohde M."/>
            <person name="Galperin M.Y."/>
            <person name="Jogler C."/>
        </authorList>
    </citation>
    <scope>NUCLEOTIDE SEQUENCE [LARGE SCALE GENOMIC DNA]</scope>
    <source>
        <strain evidence="10 11">Pla133</strain>
    </source>
</reference>
<evidence type="ECO:0000256" key="4">
    <source>
        <dbReference type="ARBA" id="ARBA00022840"/>
    </source>
</evidence>
<keyword evidence="4 10" id="KW-0067">ATP-binding</keyword>
<feature type="transmembrane region" description="Helical" evidence="7">
    <location>
        <begin position="190"/>
        <end position="208"/>
    </location>
</feature>
<dbReference type="Gene3D" id="1.20.1560.10">
    <property type="entry name" value="ABC transporter type 1, transmembrane domain"/>
    <property type="match status" value="1"/>
</dbReference>
<feature type="transmembrane region" description="Helical" evidence="7">
    <location>
        <begin position="47"/>
        <end position="67"/>
    </location>
</feature>
<dbReference type="InterPro" id="IPR003439">
    <property type="entry name" value="ABC_transporter-like_ATP-bd"/>
</dbReference>